<dbReference type="InterPro" id="IPR016195">
    <property type="entry name" value="Pol/histidinol_Pase-like"/>
</dbReference>
<dbReference type="InterPro" id="IPR003141">
    <property type="entry name" value="Pol/His_phosphatase_N"/>
</dbReference>
<dbReference type="EMBL" id="NXID01000052">
    <property type="protein sequence ID" value="RXK14789.1"/>
    <property type="molecule type" value="Genomic_DNA"/>
</dbReference>
<dbReference type="Proteomes" id="UP000290092">
    <property type="component" value="Unassembled WGS sequence"/>
</dbReference>
<dbReference type="InterPro" id="IPR027417">
    <property type="entry name" value="P-loop_NTPase"/>
</dbReference>
<evidence type="ECO:0000259" key="1">
    <source>
        <dbReference type="SMART" id="SM00481"/>
    </source>
</evidence>
<dbReference type="RefSeq" id="WP_114842031.1">
    <property type="nucleotide sequence ID" value="NZ_CP031219.1"/>
</dbReference>
<dbReference type="Gene3D" id="3.20.20.140">
    <property type="entry name" value="Metal-dependent hydrolases"/>
    <property type="match status" value="1"/>
</dbReference>
<organism evidence="2 3">
    <name type="scientific">Malaciobacter mytili LMG 24559</name>
    <dbReference type="NCBI Taxonomy" id="1032238"/>
    <lineage>
        <taxon>Bacteria</taxon>
        <taxon>Pseudomonadati</taxon>
        <taxon>Campylobacterota</taxon>
        <taxon>Epsilonproteobacteria</taxon>
        <taxon>Campylobacterales</taxon>
        <taxon>Arcobacteraceae</taxon>
        <taxon>Malaciobacter</taxon>
    </lineage>
</organism>
<dbReference type="SUPFAM" id="SSF52540">
    <property type="entry name" value="P-loop containing nucleoside triphosphate hydrolases"/>
    <property type="match status" value="1"/>
</dbReference>
<dbReference type="SUPFAM" id="SSF89550">
    <property type="entry name" value="PHP domain-like"/>
    <property type="match status" value="1"/>
</dbReference>
<comment type="caution">
    <text evidence="2">The sequence shown here is derived from an EMBL/GenBank/DDBJ whole genome shotgun (WGS) entry which is preliminary data.</text>
</comment>
<sequence>MKKIDLHIHTVSTISDSDFIFSIDILKEYIEKSKLDVIAITNHNIFDLSQFKIIQSEIPVVTFPGIEIDLPTGHLLLISDGKDLDAFNDKCKNVSDRIQSNTASISVEELKSIFGNLSDYLLIPHYEKSPKVRNDDFIKLKDFFSAGEVDNIKKFVRTMKDEEKLCPVLFSDERMKEGLEKFPLRQTYIDCGEITLNAIKSTFKDRTKVFLSENDGNELFQVFNNGQHLSTGLNVILGKRSSGKTYTLNQLEDSFSRVKYVRQFDLVQKDDETDVKSFKSEVQRKRGLFVDKYLESFRTMIDDISQIDLINDEKKLSSYLESLLKSADEVDRKDAFSKVKLFEEEEFTISSSTGLEKLIDSVIYIIDNEEYKSTIETHIEIDKLKSLATDLIKKLWVKKEKDRNKYYINSLVNDIKDNLKFRTSSTAIESVDIFDTLLNKQRVKKFNTITKAMQKDGIIFDEPIQGFRVVAKKLPFKYVGEIKESIPGQLSFKDAFTKYNNPFEYLQLLKDNDKLDSSYYYKAFVRIQYMILNKDGNEVSGGERSEFRLLQEIKDAQNYDLLLLDEPESSFDNKFLNSDVNSLIKSISKEMPVVIVTHNNTVGLSIKPDYILYTEKTYVDNKTIYKLFSGYPTDHELVCCNDGTTVKNYDILLNSLEAGYEAYEYRGGIYNDVKN</sequence>
<feature type="domain" description="Polymerase/histidinol phosphatase N-terminal" evidence="1">
    <location>
        <begin position="4"/>
        <end position="72"/>
    </location>
</feature>
<dbReference type="Gene3D" id="3.40.50.300">
    <property type="entry name" value="P-loop containing nucleotide triphosphate hydrolases"/>
    <property type="match status" value="1"/>
</dbReference>
<dbReference type="SMART" id="SM00481">
    <property type="entry name" value="POLIIIAc"/>
    <property type="match status" value="1"/>
</dbReference>
<reference evidence="2 3" key="1">
    <citation type="submission" date="2017-09" db="EMBL/GenBank/DDBJ databases">
        <title>Genomics of the genus Arcobacter.</title>
        <authorList>
            <person name="Perez-Cataluna A."/>
            <person name="Figueras M.J."/>
            <person name="Salas-Masso N."/>
        </authorList>
    </citation>
    <scope>NUCLEOTIDE SEQUENCE [LARGE SCALE GENOMIC DNA]</scope>
    <source>
        <strain evidence="2 3">CECT 7386</strain>
    </source>
</reference>
<evidence type="ECO:0000313" key="2">
    <source>
        <dbReference type="EMBL" id="RXK14789.1"/>
    </source>
</evidence>
<proteinExistence type="predicted"/>
<protein>
    <submittedName>
        <fullName evidence="2">Phosphotransferase</fullName>
    </submittedName>
</protein>
<keyword evidence="3" id="KW-1185">Reference proteome</keyword>
<accession>A0AAX2ADQ3</accession>
<gene>
    <name evidence="2" type="ORF">CP985_12035</name>
</gene>
<name>A0AAX2ADQ3_9BACT</name>
<dbReference type="KEGG" id="amyt:AMYT_1608"/>
<evidence type="ECO:0000313" key="3">
    <source>
        <dbReference type="Proteomes" id="UP000290092"/>
    </source>
</evidence>
<dbReference type="AlphaFoldDB" id="A0AAX2ADQ3"/>